<gene>
    <name evidence="2" type="ORF">IAD19_05240</name>
</gene>
<feature type="transmembrane region" description="Helical" evidence="1">
    <location>
        <begin position="108"/>
        <end position="131"/>
    </location>
</feature>
<comment type="caution">
    <text evidence="2">The sequence shown here is derived from an EMBL/GenBank/DDBJ whole genome shotgun (WGS) entry which is preliminary data.</text>
</comment>
<dbReference type="InterPro" id="IPR038750">
    <property type="entry name" value="YczE/YyaS-like"/>
</dbReference>
<keyword evidence="1" id="KW-0812">Transmembrane</keyword>
<feature type="transmembrane region" description="Helical" evidence="1">
    <location>
        <begin position="76"/>
        <end position="96"/>
    </location>
</feature>
<reference evidence="2" key="2">
    <citation type="journal article" date="2021" name="PeerJ">
        <title>Extensive microbial diversity within the chicken gut microbiome revealed by metagenomics and culture.</title>
        <authorList>
            <person name="Gilroy R."/>
            <person name="Ravi A."/>
            <person name="Getino M."/>
            <person name="Pursley I."/>
            <person name="Horton D.L."/>
            <person name="Alikhan N.F."/>
            <person name="Baker D."/>
            <person name="Gharbi K."/>
            <person name="Hall N."/>
            <person name="Watson M."/>
            <person name="Adriaenssens E.M."/>
            <person name="Foster-Nyarko E."/>
            <person name="Jarju S."/>
            <person name="Secka A."/>
            <person name="Antonio M."/>
            <person name="Oren A."/>
            <person name="Chaudhuri R.R."/>
            <person name="La Ragione R."/>
            <person name="Hildebrand F."/>
            <person name="Pallen M.J."/>
        </authorList>
    </citation>
    <scope>NUCLEOTIDE SEQUENCE</scope>
    <source>
        <strain evidence="2">4509</strain>
    </source>
</reference>
<evidence type="ECO:0000313" key="2">
    <source>
        <dbReference type="EMBL" id="HIU41939.1"/>
    </source>
</evidence>
<dbReference type="Pfam" id="PF19700">
    <property type="entry name" value="DUF6198"/>
    <property type="match status" value="1"/>
</dbReference>
<evidence type="ECO:0000256" key="1">
    <source>
        <dbReference type="SAM" id="Phobius"/>
    </source>
</evidence>
<feature type="transmembrane region" description="Helical" evidence="1">
    <location>
        <begin position="179"/>
        <end position="198"/>
    </location>
</feature>
<dbReference type="AlphaFoldDB" id="A0A9D1ITW8"/>
<evidence type="ECO:0000313" key="3">
    <source>
        <dbReference type="Proteomes" id="UP000824082"/>
    </source>
</evidence>
<accession>A0A9D1ITW8</accession>
<dbReference type="Proteomes" id="UP000824082">
    <property type="component" value="Unassembled WGS sequence"/>
</dbReference>
<reference evidence="2" key="1">
    <citation type="submission" date="2020-10" db="EMBL/GenBank/DDBJ databases">
        <authorList>
            <person name="Gilroy R."/>
        </authorList>
    </citation>
    <scope>NUCLEOTIDE SEQUENCE</scope>
    <source>
        <strain evidence="2">4509</strain>
    </source>
</reference>
<keyword evidence="2" id="KW-0808">Transferase</keyword>
<dbReference type="PANTHER" id="PTHR40078:SF1">
    <property type="entry name" value="INTEGRAL MEMBRANE PROTEIN"/>
    <property type="match status" value="1"/>
</dbReference>
<feature type="transmembrane region" description="Helical" evidence="1">
    <location>
        <begin position="152"/>
        <end position="173"/>
    </location>
</feature>
<name>A0A9D1ITW8_9FIRM</name>
<dbReference type="EMBL" id="DVMX01000101">
    <property type="protein sequence ID" value="HIU41939.1"/>
    <property type="molecule type" value="Genomic_DNA"/>
</dbReference>
<dbReference type="InterPro" id="IPR027417">
    <property type="entry name" value="P-loop_NTPase"/>
</dbReference>
<keyword evidence="2" id="KW-0418">Kinase</keyword>
<dbReference type="GO" id="GO:0016301">
    <property type="term" value="F:kinase activity"/>
    <property type="evidence" value="ECO:0007669"/>
    <property type="project" value="UniProtKB-KW"/>
</dbReference>
<dbReference type="PANTHER" id="PTHR40078">
    <property type="entry name" value="INTEGRAL MEMBRANE PROTEIN-RELATED"/>
    <property type="match status" value="1"/>
</dbReference>
<feature type="transmembrane region" description="Helical" evidence="1">
    <location>
        <begin position="43"/>
        <end position="64"/>
    </location>
</feature>
<sequence length="409" mass="45829">MRYGIFLIGLFINSLGVSLITKANLGTSPISSIPYVLSLEFPWSMGVFTILFNVLLVLFQLVLLRKKFKPEYWLQIPVAVLFGWFIDLTMMLLGWMNPQGYLLEVVSLLIGCAVLGFGVYLEVLADVVMLPGESFVRAIVATWHTDFGITKICFDASMTVIAGVLSLIFFHGLQGVREGTIVAALLVGFLARLLGRWLSFLPGKLYPSVQVEVKTEKKENYWCITIERQYGCGGREIGKELAQKLGWAYYDSDLIQAAAGTTGLPEEFVEEKEEGITGSLLFDLLHSMEGYGGNKAAPQDRIYQAESQAIREVAAKGNCVIVGRCGDFVLREDENCLRVFLHGEPAVRARWVQQREDRRRREHYRYYTHGIWGLASNYHLTMDTGLGLAFARQGILAALKEKQAQKEST</sequence>
<dbReference type="Pfam" id="PF13189">
    <property type="entry name" value="Cytidylate_kin2"/>
    <property type="match status" value="1"/>
</dbReference>
<dbReference type="Gene3D" id="3.40.50.300">
    <property type="entry name" value="P-loop containing nucleotide triphosphate hydrolases"/>
    <property type="match status" value="1"/>
</dbReference>
<keyword evidence="1" id="KW-0472">Membrane</keyword>
<dbReference type="SUPFAM" id="SSF52540">
    <property type="entry name" value="P-loop containing nucleoside triphosphate hydrolases"/>
    <property type="match status" value="1"/>
</dbReference>
<keyword evidence="1" id="KW-1133">Transmembrane helix</keyword>
<proteinExistence type="predicted"/>
<protein>
    <submittedName>
        <fullName evidence="2">Cytidylate kinase family protein</fullName>
    </submittedName>
</protein>
<organism evidence="2 3">
    <name type="scientific">Candidatus Egerieicola faecale</name>
    <dbReference type="NCBI Taxonomy" id="2840774"/>
    <lineage>
        <taxon>Bacteria</taxon>
        <taxon>Bacillati</taxon>
        <taxon>Bacillota</taxon>
        <taxon>Clostridia</taxon>
        <taxon>Eubacteriales</taxon>
        <taxon>Oscillospiraceae</taxon>
        <taxon>Oscillospiraceae incertae sedis</taxon>
        <taxon>Candidatus Egerieicola</taxon>
    </lineage>
</organism>